<dbReference type="EMBL" id="CP062941">
    <property type="protein sequence ID" value="QOL50746.1"/>
    <property type="molecule type" value="Genomic_DNA"/>
</dbReference>
<keyword evidence="3 9" id="KW-0479">Metal-binding</keyword>
<dbReference type="GO" id="GO:0008270">
    <property type="term" value="F:zinc ion binding"/>
    <property type="evidence" value="ECO:0007669"/>
    <property type="project" value="UniProtKB-UniRule"/>
</dbReference>
<keyword evidence="12" id="KW-1185">Reference proteome</keyword>
<evidence type="ECO:0000256" key="1">
    <source>
        <dbReference type="ARBA" id="ARBA00001362"/>
    </source>
</evidence>
<evidence type="ECO:0000313" key="11">
    <source>
        <dbReference type="EMBL" id="QOL50746.1"/>
    </source>
</evidence>
<keyword evidence="4 9" id="KW-0378">Hydrolase</keyword>
<evidence type="ECO:0000313" key="12">
    <source>
        <dbReference type="Proteomes" id="UP000593875"/>
    </source>
</evidence>
<dbReference type="EC" id="3.4.13.22" evidence="9"/>
<dbReference type="HAMAP" id="MF_01924">
    <property type="entry name" value="A_A_dipeptidase"/>
    <property type="match status" value="1"/>
</dbReference>
<keyword evidence="8" id="KW-0961">Cell wall biogenesis/degradation</keyword>
<dbReference type="Gene3D" id="3.30.1380.10">
    <property type="match status" value="1"/>
</dbReference>
<dbReference type="GO" id="GO:0071555">
    <property type="term" value="P:cell wall organization"/>
    <property type="evidence" value="ECO:0007669"/>
    <property type="project" value="UniProtKB-KW"/>
</dbReference>
<evidence type="ECO:0000256" key="7">
    <source>
        <dbReference type="ARBA" id="ARBA00023049"/>
    </source>
</evidence>
<evidence type="ECO:0000256" key="5">
    <source>
        <dbReference type="ARBA" id="ARBA00022833"/>
    </source>
</evidence>
<dbReference type="InterPro" id="IPR000755">
    <property type="entry name" value="A_A_dipeptidase"/>
</dbReference>
<keyword evidence="6 9" id="KW-0224">Dipeptidase</keyword>
<comment type="cofactor">
    <cofactor evidence="9">
        <name>Zn(2+)</name>
        <dbReference type="ChEBI" id="CHEBI:29105"/>
    </cofactor>
    <text evidence="9">Binds 1 zinc ion per subunit.</text>
</comment>
<reference evidence="11 12" key="1">
    <citation type="submission" date="2020-10" db="EMBL/GenBank/DDBJ databases">
        <title>Genome sequencing of Massilia sp. LPB0304.</title>
        <authorList>
            <person name="Kim J."/>
        </authorList>
    </citation>
    <scope>NUCLEOTIDE SEQUENCE [LARGE SCALE GENOMIC DNA]</scope>
    <source>
        <strain evidence="11 12">LPB0304</strain>
    </source>
</reference>
<dbReference type="Pfam" id="PF01427">
    <property type="entry name" value="Peptidase_M15"/>
    <property type="match status" value="1"/>
</dbReference>
<proteinExistence type="inferred from homology"/>
<feature type="region of interest" description="Disordered" evidence="10">
    <location>
        <begin position="1"/>
        <end position="20"/>
    </location>
</feature>
<dbReference type="CDD" id="cd14840">
    <property type="entry name" value="D-Ala-D-Ala_dipeptidase_Aad"/>
    <property type="match status" value="1"/>
</dbReference>
<dbReference type="PANTHER" id="PTHR43126">
    <property type="entry name" value="D-ALANYL-D-ALANINE DIPEPTIDASE"/>
    <property type="match status" value="1"/>
</dbReference>
<evidence type="ECO:0000256" key="3">
    <source>
        <dbReference type="ARBA" id="ARBA00022723"/>
    </source>
</evidence>
<feature type="active site" description="Proton donor/acceptor" evidence="9">
    <location>
        <position position="203"/>
    </location>
</feature>
<name>A0A7L9U9G1_9BURK</name>
<evidence type="ECO:0000256" key="6">
    <source>
        <dbReference type="ARBA" id="ARBA00022997"/>
    </source>
</evidence>
<feature type="site" description="Transition state stabilizer" evidence="9">
    <location>
        <position position="102"/>
    </location>
</feature>
<organism evidence="11 12">
    <name type="scientific">Massilia litorea</name>
    <dbReference type="NCBI Taxonomy" id="2769491"/>
    <lineage>
        <taxon>Bacteria</taxon>
        <taxon>Pseudomonadati</taxon>
        <taxon>Pseudomonadota</taxon>
        <taxon>Betaproteobacteria</taxon>
        <taxon>Burkholderiales</taxon>
        <taxon>Oxalobacteraceae</taxon>
        <taxon>Telluria group</taxon>
        <taxon>Massilia</taxon>
    </lineage>
</organism>
<gene>
    <name evidence="9" type="primary">ddpX</name>
    <name evidence="11" type="ORF">LPB04_05505</name>
</gene>
<feature type="binding site" evidence="9">
    <location>
        <position position="132"/>
    </location>
    <ligand>
        <name>Zn(2+)</name>
        <dbReference type="ChEBI" id="CHEBI:29105"/>
        <note>catalytic</note>
    </ligand>
</feature>
<keyword evidence="2 9" id="KW-0645">Protease</keyword>
<dbReference type="RefSeq" id="WP_193687733.1">
    <property type="nucleotide sequence ID" value="NZ_CP062941.1"/>
</dbReference>
<dbReference type="GO" id="GO:0008237">
    <property type="term" value="F:metallopeptidase activity"/>
    <property type="evidence" value="ECO:0007669"/>
    <property type="project" value="UniProtKB-KW"/>
</dbReference>
<dbReference type="SUPFAM" id="SSF55166">
    <property type="entry name" value="Hedgehog/DD-peptidase"/>
    <property type="match status" value="1"/>
</dbReference>
<evidence type="ECO:0000256" key="9">
    <source>
        <dbReference type="HAMAP-Rule" id="MF_01924"/>
    </source>
</evidence>
<sequence>MNEKNSFPTGQSPVGTNQTGPLLTVASEDIAGSEEFRHLSSIAGIAVDLRYAGPNNFVGRDLYSPFDCAWLHVEAAAALEAAVAWLAVQAPGHTLLVLDALRPQRVQQQLWDALDGTGLQMYLANPARGSIHSYGMALDVTILDPQGRELDMGTGFDDMTDLSHPALEEGFMRTGQLSEQQVNNRRLLRGALFGAGFVGINTEWWHFDCGDRDRVRSTFRRVL</sequence>
<keyword evidence="7 9" id="KW-0482">Metalloprotease</keyword>
<accession>A0A7L9U9G1</accession>
<dbReference type="PANTHER" id="PTHR43126:SF2">
    <property type="entry name" value="D-ALANYL-D-ALANINE DIPEPTIDASE"/>
    <property type="match status" value="1"/>
</dbReference>
<feature type="binding site" evidence="9">
    <location>
        <position position="206"/>
    </location>
    <ligand>
        <name>Zn(2+)</name>
        <dbReference type="ChEBI" id="CHEBI:29105"/>
        <note>catalytic</note>
    </ligand>
</feature>
<dbReference type="KEGG" id="mlir:LPB04_05505"/>
<evidence type="ECO:0000256" key="2">
    <source>
        <dbReference type="ARBA" id="ARBA00022670"/>
    </source>
</evidence>
<evidence type="ECO:0000256" key="10">
    <source>
        <dbReference type="SAM" id="MobiDB-lite"/>
    </source>
</evidence>
<dbReference type="AlphaFoldDB" id="A0A7L9U9G1"/>
<dbReference type="GO" id="GO:0160237">
    <property type="term" value="F:D-Ala-D-Ala dipeptidase activity"/>
    <property type="evidence" value="ECO:0007669"/>
    <property type="project" value="UniProtKB-EC"/>
</dbReference>
<keyword evidence="5 9" id="KW-0862">Zinc</keyword>
<comment type="similarity">
    <text evidence="9">Belongs to the peptidase M15D family.</text>
</comment>
<dbReference type="GO" id="GO:0006508">
    <property type="term" value="P:proteolysis"/>
    <property type="evidence" value="ECO:0007669"/>
    <property type="project" value="UniProtKB-KW"/>
</dbReference>
<dbReference type="Proteomes" id="UP000593875">
    <property type="component" value="Chromosome"/>
</dbReference>
<comment type="catalytic activity">
    <reaction evidence="1 9">
        <text>D-alanyl-D-alanine + H2O = 2 D-alanine</text>
        <dbReference type="Rhea" id="RHEA:20661"/>
        <dbReference type="ChEBI" id="CHEBI:15377"/>
        <dbReference type="ChEBI" id="CHEBI:57416"/>
        <dbReference type="ChEBI" id="CHEBI:57822"/>
        <dbReference type="EC" id="3.4.13.22"/>
    </reaction>
</comment>
<evidence type="ECO:0000256" key="8">
    <source>
        <dbReference type="ARBA" id="ARBA00023316"/>
    </source>
</evidence>
<protein>
    <recommendedName>
        <fullName evidence="9">D-alanyl-D-alanine dipeptidase</fullName>
        <shortName evidence="9">D-Ala-D-Ala dipeptidase</shortName>
        <ecNumber evidence="9">3.4.13.22</ecNumber>
    </recommendedName>
</protein>
<dbReference type="InterPro" id="IPR009045">
    <property type="entry name" value="Zn_M74/Hedgehog-like"/>
</dbReference>
<feature type="binding site" evidence="9">
    <location>
        <position position="139"/>
    </location>
    <ligand>
        <name>Zn(2+)</name>
        <dbReference type="ChEBI" id="CHEBI:29105"/>
        <note>catalytic</note>
    </ligand>
</feature>
<comment type="function">
    <text evidence="9">Catalyzes hydrolysis of the D-alanyl-D-alanine dipeptide.</text>
</comment>
<evidence type="ECO:0000256" key="4">
    <source>
        <dbReference type="ARBA" id="ARBA00022801"/>
    </source>
</evidence>